<feature type="region of interest" description="Disordered" evidence="1">
    <location>
        <begin position="95"/>
        <end position="125"/>
    </location>
</feature>
<evidence type="ECO:0000256" key="2">
    <source>
        <dbReference type="SAM" id="SignalP"/>
    </source>
</evidence>
<organism evidence="3 4">
    <name type="scientific">Mycolicibacterium celeriflavum</name>
    <name type="common">Mycobacterium celeriflavum</name>
    <dbReference type="NCBI Taxonomy" id="1249101"/>
    <lineage>
        <taxon>Bacteria</taxon>
        <taxon>Bacillati</taxon>
        <taxon>Actinomycetota</taxon>
        <taxon>Actinomycetes</taxon>
        <taxon>Mycobacteriales</taxon>
        <taxon>Mycobacteriaceae</taxon>
        <taxon>Mycolicibacterium</taxon>
    </lineage>
</organism>
<keyword evidence="2" id="KW-0732">Signal</keyword>
<dbReference type="OrthoDB" id="4764152at2"/>
<dbReference type="RefSeq" id="WP_083000561.1">
    <property type="nucleotide sequence ID" value="NZ_AP022591.1"/>
</dbReference>
<evidence type="ECO:0000313" key="4">
    <source>
        <dbReference type="Proteomes" id="UP000466431"/>
    </source>
</evidence>
<protein>
    <submittedName>
        <fullName evidence="3">Uncharacterized protein</fullName>
    </submittedName>
</protein>
<gene>
    <name evidence="3" type="ORF">MCEL_05680</name>
</gene>
<sequence length="125" mass="12541">MKHLTVAGGLVAAALVTAAPAPADTGEVSCSPCAHTTGGNSYTGQLVEGWTEAPGKMVQGWAEAPGKLVQGWAEAPGKLVQGWAEAPGKLVQGWSEIPSKLGPQSWAGNTDDAGTDEGGEAGSEE</sequence>
<dbReference type="Proteomes" id="UP000466431">
    <property type="component" value="Chromosome"/>
</dbReference>
<keyword evidence="4" id="KW-1185">Reference proteome</keyword>
<feature type="chain" id="PRO_5043366076" evidence="2">
    <location>
        <begin position="24"/>
        <end position="125"/>
    </location>
</feature>
<feature type="signal peptide" evidence="2">
    <location>
        <begin position="1"/>
        <end position="23"/>
    </location>
</feature>
<evidence type="ECO:0000313" key="3">
    <source>
        <dbReference type="EMBL" id="BBY42273.1"/>
    </source>
</evidence>
<evidence type="ECO:0000256" key="1">
    <source>
        <dbReference type="SAM" id="MobiDB-lite"/>
    </source>
</evidence>
<dbReference type="KEGG" id="mcee:MCEL_05680"/>
<feature type="compositionally biased region" description="Acidic residues" evidence="1">
    <location>
        <begin position="113"/>
        <end position="125"/>
    </location>
</feature>
<dbReference type="EMBL" id="AP022591">
    <property type="protein sequence ID" value="BBY42273.1"/>
    <property type="molecule type" value="Genomic_DNA"/>
</dbReference>
<proteinExistence type="predicted"/>
<name>A0A1X0BZ36_MYCCF</name>
<accession>A0A1X0BZ36</accession>
<reference evidence="3 4" key="1">
    <citation type="journal article" date="2019" name="Emerg. Microbes Infect.">
        <title>Comprehensive subspecies identification of 175 nontuberculous mycobacteria species based on 7547 genomic profiles.</title>
        <authorList>
            <person name="Matsumoto Y."/>
            <person name="Kinjo T."/>
            <person name="Motooka D."/>
            <person name="Nabeya D."/>
            <person name="Jung N."/>
            <person name="Uechi K."/>
            <person name="Horii T."/>
            <person name="Iida T."/>
            <person name="Fujita J."/>
            <person name="Nakamura S."/>
        </authorList>
    </citation>
    <scope>NUCLEOTIDE SEQUENCE [LARGE SCALE GENOMIC DNA]</scope>
    <source>
        <strain evidence="3 4">JCM 18439</strain>
    </source>
</reference>
<dbReference type="AlphaFoldDB" id="A0A1X0BZ36"/>